<protein>
    <recommendedName>
        <fullName evidence="1">Hemerythrin-like domain-containing protein</fullName>
    </recommendedName>
</protein>
<accession>A0ABM6M4N0</accession>
<dbReference type="Gene3D" id="1.20.120.520">
    <property type="entry name" value="nmb1532 protein domain like"/>
    <property type="match status" value="1"/>
</dbReference>
<sequence length="144" mass="16401">MWRIAQLKSQHEACLAIVQDIQSRSTHIADRPGAVEITLMLARLTGILRIHLALEDEILYPALRKSSHPRTAEIGERAWREMGGLADVFLDFVDRWKRADVLLAQQARFRSESAEVFTALAQRIDMEHREIYPLAEQIAATRAA</sequence>
<organism evidence="2 3">
    <name type="scientific">Blastomonas fulva</name>
    <dbReference type="NCBI Taxonomy" id="1550728"/>
    <lineage>
        <taxon>Bacteria</taxon>
        <taxon>Pseudomonadati</taxon>
        <taxon>Pseudomonadota</taxon>
        <taxon>Alphaproteobacteria</taxon>
        <taxon>Sphingomonadales</taxon>
        <taxon>Sphingomonadaceae</taxon>
        <taxon>Blastomonas</taxon>
    </lineage>
</organism>
<gene>
    <name evidence="2" type="ORF">B5J99_04735</name>
</gene>
<reference evidence="2 3" key="1">
    <citation type="submission" date="2017-03" db="EMBL/GenBank/DDBJ databases">
        <title>Complete genome sequence of Blastomonas fulva degrading microcsystin LR.</title>
        <authorList>
            <person name="Lee H.-g."/>
            <person name="Jin L."/>
            <person name="oh H.-M."/>
        </authorList>
    </citation>
    <scope>NUCLEOTIDE SEQUENCE [LARGE SCALE GENOMIC DNA]</scope>
    <source>
        <strain evidence="2 3">T2</strain>
    </source>
</reference>
<feature type="domain" description="Hemerythrin-like" evidence="1">
    <location>
        <begin position="4"/>
        <end position="135"/>
    </location>
</feature>
<dbReference type="EMBL" id="CP020083">
    <property type="protein sequence ID" value="ASR50865.1"/>
    <property type="molecule type" value="Genomic_DNA"/>
</dbReference>
<dbReference type="Proteomes" id="UP000258016">
    <property type="component" value="Chromosome"/>
</dbReference>
<proteinExistence type="predicted"/>
<keyword evidence="3" id="KW-1185">Reference proteome</keyword>
<dbReference type="RefSeq" id="WP_054135074.1">
    <property type="nucleotide sequence ID" value="NZ_CBDIRB010000001.1"/>
</dbReference>
<evidence type="ECO:0000313" key="2">
    <source>
        <dbReference type="EMBL" id="ASR50865.1"/>
    </source>
</evidence>
<evidence type="ECO:0000313" key="3">
    <source>
        <dbReference type="Proteomes" id="UP000258016"/>
    </source>
</evidence>
<dbReference type="GeneID" id="303484881"/>
<dbReference type="Pfam" id="PF01814">
    <property type="entry name" value="Hemerythrin"/>
    <property type="match status" value="1"/>
</dbReference>
<dbReference type="InterPro" id="IPR012312">
    <property type="entry name" value="Hemerythrin-like"/>
</dbReference>
<evidence type="ECO:0000259" key="1">
    <source>
        <dbReference type="Pfam" id="PF01814"/>
    </source>
</evidence>
<name>A0ABM6M4N0_9SPHN</name>